<dbReference type="InterPro" id="IPR002204">
    <property type="entry name" value="3-OH-isobutyrate_DH-rel_CS"/>
</dbReference>
<keyword evidence="14" id="KW-1185">Reference proteome</keyword>
<dbReference type="GO" id="GO:0016616">
    <property type="term" value="F:oxidoreductase activity, acting on the CH-OH group of donors, NAD or NADP as acceptor"/>
    <property type="evidence" value="ECO:0007669"/>
    <property type="project" value="InterPro"/>
</dbReference>
<evidence type="ECO:0000256" key="9">
    <source>
        <dbReference type="ARBA" id="ARBA00047312"/>
    </source>
</evidence>
<feature type="domain" description="3-hydroxyisobutyrate dehydrogenase-like NAD-binding" evidence="12">
    <location>
        <begin position="168"/>
        <end position="288"/>
    </location>
</feature>
<evidence type="ECO:0000256" key="7">
    <source>
        <dbReference type="ARBA" id="ARBA00038870"/>
    </source>
</evidence>
<dbReference type="Proteomes" id="UP000761264">
    <property type="component" value="Unassembled WGS sequence"/>
</dbReference>
<dbReference type="InterPro" id="IPR029154">
    <property type="entry name" value="HIBADH-like_NADP-bd"/>
</dbReference>
<organism evidence="13 14">
    <name type="scientific">Pelagibius litoralis</name>
    <dbReference type="NCBI Taxonomy" id="374515"/>
    <lineage>
        <taxon>Bacteria</taxon>
        <taxon>Pseudomonadati</taxon>
        <taxon>Pseudomonadota</taxon>
        <taxon>Alphaproteobacteria</taxon>
        <taxon>Rhodospirillales</taxon>
        <taxon>Rhodovibrionaceae</taxon>
        <taxon>Pelagibius</taxon>
    </lineage>
</organism>
<keyword evidence="4" id="KW-0119">Carbohydrate metabolism</keyword>
<dbReference type="GO" id="GO:0051287">
    <property type="term" value="F:NAD binding"/>
    <property type="evidence" value="ECO:0007669"/>
    <property type="project" value="InterPro"/>
</dbReference>
<evidence type="ECO:0000256" key="8">
    <source>
        <dbReference type="ARBA" id="ARBA00039407"/>
    </source>
</evidence>
<dbReference type="EC" id="1.1.1.411" evidence="7"/>
<dbReference type="InterPro" id="IPR006115">
    <property type="entry name" value="6PGDH_NADP-bd"/>
</dbReference>
<proteinExistence type="inferred from homology"/>
<feature type="domain" description="6-phosphogluconate dehydrogenase NADP-binding" evidence="11">
    <location>
        <begin position="5"/>
        <end position="164"/>
    </location>
</feature>
<sequence length="299" mass="30132">MAKTRVGVIGLGSMGFGMAVSAQKAGLEVVGFDLAAERRDALVAEGGSVAASLRELAGGVDVLVSVVVNAAQTEAVLFGPDGVAEVMPEGAVFVSCATVAPKFAGEAAARLEAGGRHYLDAPMSGGAVGANAGALTFMASGSAAAFERADPALQAMGKKIYRLGDTAGRGSSMKLINQLLVGIHIAAAGEAMAMAVKLGLDPEEVYEVISNSAGASWAFCDRVPSMLTGDYSPKSAVSIFTKDLGIVLDTARAEGFPVPLAGNALQSYLMAEAAGMAGDNDSSVVRVYAKLAELDLPGG</sequence>
<evidence type="ECO:0000256" key="6">
    <source>
        <dbReference type="ARBA" id="ARBA00037979"/>
    </source>
</evidence>
<dbReference type="SUPFAM" id="SSF48179">
    <property type="entry name" value="6-phosphogluconate dehydrogenase C-terminal domain-like"/>
    <property type="match status" value="1"/>
</dbReference>
<dbReference type="SUPFAM" id="SSF51735">
    <property type="entry name" value="NAD(P)-binding Rossmann-fold domains"/>
    <property type="match status" value="1"/>
</dbReference>
<dbReference type="PANTHER" id="PTHR43060:SF17">
    <property type="entry name" value="L-THREONATE DEHYDROGENASE"/>
    <property type="match status" value="1"/>
</dbReference>
<dbReference type="PIRSF" id="PIRSF000103">
    <property type="entry name" value="HIBADH"/>
    <property type="match status" value="1"/>
</dbReference>
<comment type="catalytic activity">
    <reaction evidence="9">
        <text>L-threonate + NAD(+) = 2-dehydro-L-erythronate + NADH + H(+)</text>
        <dbReference type="Rhea" id="RHEA:52548"/>
        <dbReference type="ChEBI" id="CHEBI:15378"/>
        <dbReference type="ChEBI" id="CHEBI:57540"/>
        <dbReference type="ChEBI" id="CHEBI:57561"/>
        <dbReference type="ChEBI" id="CHEBI:57945"/>
        <dbReference type="ChEBI" id="CHEBI:136669"/>
        <dbReference type="EC" id="1.1.1.411"/>
    </reaction>
</comment>
<dbReference type="InterPro" id="IPR015815">
    <property type="entry name" value="HIBADH-related"/>
</dbReference>
<feature type="active site" evidence="10">
    <location>
        <position position="174"/>
    </location>
</feature>
<dbReference type="GO" id="GO:0016054">
    <property type="term" value="P:organic acid catabolic process"/>
    <property type="evidence" value="ECO:0007669"/>
    <property type="project" value="UniProtKB-ARBA"/>
</dbReference>
<dbReference type="InterPro" id="IPR050006">
    <property type="entry name" value="LtnD"/>
</dbReference>
<dbReference type="AlphaFoldDB" id="A0A967F0N3"/>
<comment type="function">
    <text evidence="5">Catalyzes oxidation of L-threonate to 2-oxo-tetronate. Can use either NAD(+) or NADP(+) as cosubstrate, with a preference for NAD(+).</text>
</comment>
<evidence type="ECO:0000313" key="13">
    <source>
        <dbReference type="EMBL" id="NIA70946.1"/>
    </source>
</evidence>
<evidence type="ECO:0000256" key="1">
    <source>
        <dbReference type="ARBA" id="ARBA00022857"/>
    </source>
</evidence>
<dbReference type="Pfam" id="PF03446">
    <property type="entry name" value="NAD_binding_2"/>
    <property type="match status" value="1"/>
</dbReference>
<evidence type="ECO:0000259" key="11">
    <source>
        <dbReference type="Pfam" id="PF03446"/>
    </source>
</evidence>
<evidence type="ECO:0000256" key="10">
    <source>
        <dbReference type="PIRSR" id="PIRSR000103-1"/>
    </source>
</evidence>
<dbReference type="PANTHER" id="PTHR43060">
    <property type="entry name" value="3-HYDROXYISOBUTYRATE DEHYDROGENASE-LIKE 1, MITOCHONDRIAL-RELATED"/>
    <property type="match status" value="1"/>
</dbReference>
<evidence type="ECO:0000256" key="3">
    <source>
        <dbReference type="ARBA" id="ARBA00023027"/>
    </source>
</evidence>
<protein>
    <recommendedName>
        <fullName evidence="8">L-threonate dehydrogenase</fullName>
        <ecNumber evidence="7">1.1.1.411</ecNumber>
    </recommendedName>
</protein>
<dbReference type="RefSeq" id="WP_167228067.1">
    <property type="nucleotide sequence ID" value="NZ_JAAQPH010000017.1"/>
</dbReference>
<dbReference type="EMBL" id="JAAQPH010000017">
    <property type="protein sequence ID" value="NIA70946.1"/>
    <property type="molecule type" value="Genomic_DNA"/>
</dbReference>
<evidence type="ECO:0000259" key="12">
    <source>
        <dbReference type="Pfam" id="PF14833"/>
    </source>
</evidence>
<dbReference type="InterPro" id="IPR008927">
    <property type="entry name" value="6-PGluconate_DH-like_C_sf"/>
</dbReference>
<keyword evidence="2" id="KW-0560">Oxidoreductase</keyword>
<evidence type="ECO:0000256" key="2">
    <source>
        <dbReference type="ARBA" id="ARBA00023002"/>
    </source>
</evidence>
<dbReference type="Gene3D" id="3.40.50.720">
    <property type="entry name" value="NAD(P)-binding Rossmann-like Domain"/>
    <property type="match status" value="1"/>
</dbReference>
<dbReference type="Pfam" id="PF14833">
    <property type="entry name" value="NAD_binding_11"/>
    <property type="match status" value="1"/>
</dbReference>
<evidence type="ECO:0000256" key="5">
    <source>
        <dbReference type="ARBA" id="ARBA00037062"/>
    </source>
</evidence>
<evidence type="ECO:0000256" key="4">
    <source>
        <dbReference type="ARBA" id="ARBA00023277"/>
    </source>
</evidence>
<keyword evidence="3" id="KW-0520">NAD</keyword>
<gene>
    <name evidence="13" type="ORF">HBA54_20300</name>
</gene>
<name>A0A967F0N3_9PROT</name>
<dbReference type="PROSITE" id="PS00895">
    <property type="entry name" value="3_HYDROXYISOBUT_DH"/>
    <property type="match status" value="1"/>
</dbReference>
<dbReference type="InterPro" id="IPR013328">
    <property type="entry name" value="6PGD_dom2"/>
</dbReference>
<dbReference type="GO" id="GO:0050661">
    <property type="term" value="F:NADP binding"/>
    <property type="evidence" value="ECO:0007669"/>
    <property type="project" value="InterPro"/>
</dbReference>
<dbReference type="NCBIfam" id="NF043037">
    <property type="entry name" value="ThreonDh"/>
    <property type="match status" value="1"/>
</dbReference>
<keyword evidence="1" id="KW-0521">NADP</keyword>
<accession>A0A967F0N3</accession>
<comment type="similarity">
    <text evidence="6">Belongs to the HIBADH-related family. L-threonate dehydrogenase subfamily.</text>
</comment>
<dbReference type="Gene3D" id="1.10.1040.10">
    <property type="entry name" value="N-(1-d-carboxylethyl)-l-norvaline Dehydrogenase, domain 2"/>
    <property type="match status" value="1"/>
</dbReference>
<reference evidence="13" key="1">
    <citation type="submission" date="2020-03" db="EMBL/GenBank/DDBJ databases">
        <title>Genome of Pelagibius litoralis DSM 21314T.</title>
        <authorList>
            <person name="Wang G."/>
        </authorList>
    </citation>
    <scope>NUCLEOTIDE SEQUENCE</scope>
    <source>
        <strain evidence="13">DSM 21314</strain>
    </source>
</reference>
<dbReference type="InterPro" id="IPR036291">
    <property type="entry name" value="NAD(P)-bd_dom_sf"/>
</dbReference>
<evidence type="ECO:0000313" key="14">
    <source>
        <dbReference type="Proteomes" id="UP000761264"/>
    </source>
</evidence>
<comment type="caution">
    <text evidence="13">The sequence shown here is derived from an EMBL/GenBank/DDBJ whole genome shotgun (WGS) entry which is preliminary data.</text>
</comment>